<keyword evidence="7 8" id="KW-1015">Disulfide bond</keyword>
<dbReference type="GO" id="GO:0007155">
    <property type="term" value="P:cell adhesion"/>
    <property type="evidence" value="ECO:0007669"/>
    <property type="project" value="UniProtKB-KW"/>
</dbReference>
<dbReference type="InterPro" id="IPR003609">
    <property type="entry name" value="Pan_app"/>
</dbReference>
<protein>
    <submittedName>
        <fullName evidence="14">Lactadherin-like</fullName>
    </submittedName>
</protein>
<feature type="signal peptide" evidence="9">
    <location>
        <begin position="1"/>
        <end position="21"/>
    </location>
</feature>
<feature type="disulfide bond" evidence="8">
    <location>
        <begin position="112"/>
        <end position="129"/>
    </location>
</feature>
<sequence>MEIHNLLVVITLSFTTDVAKCCLIAGVSTVTSHRLLGYAYRNTSGITLSSCVSLCKSDTYCVSVNYDFVSKWCELNERNTLMAPGNLKHWPVNFYVYLERVPVHNLCSFTSCQNGGICEFDKESLKIWCRCRNGYIGRRCEVCGNNSLGLQDGRISDVSFTASSSKSTNLPHMARFNKPKSWMPQDNDTNRYLQIDLAPHRYFITKIAFRGDDSGVSALTFKVKYKDSNNNWQTVGNEDLGSFKETVFEHTPYAGATILKKFDPPITSTVIRILPQESNSAYKLELYGCRLVK</sequence>
<dbReference type="SMART" id="SM00181">
    <property type="entry name" value="EGF"/>
    <property type="match status" value="1"/>
</dbReference>
<feature type="disulfide bond" evidence="8">
    <location>
        <begin position="131"/>
        <end position="140"/>
    </location>
</feature>
<keyword evidence="6" id="KW-0472">Membrane</keyword>
<feature type="chain" id="PRO_5027610376" evidence="9">
    <location>
        <begin position="22"/>
        <end position="293"/>
    </location>
</feature>
<feature type="domain" description="F5/8 type C" evidence="10">
    <location>
        <begin position="143"/>
        <end position="289"/>
    </location>
</feature>
<dbReference type="PANTHER" id="PTHR46806">
    <property type="entry name" value="F5/8 TYPE C DOMAIN-CONTAINING PROTEIN"/>
    <property type="match status" value="1"/>
</dbReference>
<dbReference type="PROSITE" id="PS50026">
    <property type="entry name" value="EGF_3"/>
    <property type="match status" value="1"/>
</dbReference>
<dbReference type="GO" id="GO:0012505">
    <property type="term" value="C:endomembrane system"/>
    <property type="evidence" value="ECO:0007669"/>
    <property type="project" value="UniProtKB-SubCell"/>
</dbReference>
<dbReference type="SUPFAM" id="SSF49785">
    <property type="entry name" value="Galactose-binding domain-like"/>
    <property type="match status" value="1"/>
</dbReference>
<comment type="subcellular location">
    <subcellularLocation>
        <location evidence="1">Endomembrane system</location>
        <topology evidence="1">Peripheral membrane protein</topology>
    </subcellularLocation>
    <subcellularLocation>
        <location evidence="2">Secreted</location>
    </subcellularLocation>
</comment>
<dbReference type="GeneID" id="116293366"/>
<gene>
    <name evidence="14" type="primary">LOC116293366</name>
</gene>
<dbReference type="SUPFAM" id="SSF57414">
    <property type="entry name" value="Hairpin loop containing domain-like"/>
    <property type="match status" value="1"/>
</dbReference>
<dbReference type="KEGG" id="aten:116293366"/>
<dbReference type="Proteomes" id="UP000515163">
    <property type="component" value="Unplaced"/>
</dbReference>
<organism evidence="13 14">
    <name type="scientific">Actinia tenebrosa</name>
    <name type="common">Australian red waratah sea anemone</name>
    <dbReference type="NCBI Taxonomy" id="6105"/>
    <lineage>
        <taxon>Eukaryota</taxon>
        <taxon>Metazoa</taxon>
        <taxon>Cnidaria</taxon>
        <taxon>Anthozoa</taxon>
        <taxon>Hexacorallia</taxon>
        <taxon>Actiniaria</taxon>
        <taxon>Actiniidae</taxon>
        <taxon>Actinia</taxon>
    </lineage>
</organism>
<dbReference type="Pfam" id="PF00024">
    <property type="entry name" value="PAN_1"/>
    <property type="match status" value="1"/>
</dbReference>
<evidence type="ECO:0000256" key="7">
    <source>
        <dbReference type="ARBA" id="ARBA00023157"/>
    </source>
</evidence>
<dbReference type="InterPro" id="IPR000742">
    <property type="entry name" value="EGF"/>
</dbReference>
<dbReference type="InParanoid" id="A0A6P8HLM6"/>
<keyword evidence="8" id="KW-0245">EGF-like domain</keyword>
<evidence type="ECO:0000256" key="9">
    <source>
        <dbReference type="SAM" id="SignalP"/>
    </source>
</evidence>
<dbReference type="GO" id="GO:0005886">
    <property type="term" value="C:plasma membrane"/>
    <property type="evidence" value="ECO:0007669"/>
    <property type="project" value="TreeGrafter"/>
</dbReference>
<dbReference type="InterPro" id="IPR008979">
    <property type="entry name" value="Galactose-bd-like_sf"/>
</dbReference>
<evidence type="ECO:0000259" key="12">
    <source>
        <dbReference type="PROSITE" id="PS50948"/>
    </source>
</evidence>
<evidence type="ECO:0000259" key="11">
    <source>
        <dbReference type="PROSITE" id="PS50026"/>
    </source>
</evidence>
<dbReference type="PROSITE" id="PS50948">
    <property type="entry name" value="PAN"/>
    <property type="match status" value="1"/>
</dbReference>
<comment type="similarity">
    <text evidence="3">Belongs to the EGF domain peptide family.</text>
</comment>
<dbReference type="GO" id="GO:0038023">
    <property type="term" value="F:signaling receptor activity"/>
    <property type="evidence" value="ECO:0007669"/>
    <property type="project" value="TreeGrafter"/>
</dbReference>
<feature type="domain" description="EGF-like" evidence="11">
    <location>
        <begin position="103"/>
        <end position="141"/>
    </location>
</feature>
<name>A0A6P8HLM6_ACTTE</name>
<evidence type="ECO:0000313" key="13">
    <source>
        <dbReference type="Proteomes" id="UP000515163"/>
    </source>
</evidence>
<keyword evidence="9" id="KW-0732">Signal</keyword>
<evidence type="ECO:0000259" key="10">
    <source>
        <dbReference type="PROSITE" id="PS50022"/>
    </source>
</evidence>
<dbReference type="InterPro" id="IPR000421">
    <property type="entry name" value="FA58C"/>
</dbReference>
<evidence type="ECO:0000256" key="2">
    <source>
        <dbReference type="ARBA" id="ARBA00004613"/>
    </source>
</evidence>
<reference evidence="14" key="1">
    <citation type="submission" date="2025-08" db="UniProtKB">
        <authorList>
            <consortium name="RefSeq"/>
        </authorList>
    </citation>
    <scope>IDENTIFICATION</scope>
    <source>
        <tissue evidence="14">Tentacle</tissue>
    </source>
</reference>
<evidence type="ECO:0000256" key="8">
    <source>
        <dbReference type="PROSITE-ProRule" id="PRU00076"/>
    </source>
</evidence>
<dbReference type="SUPFAM" id="SSF57196">
    <property type="entry name" value="EGF/Laminin"/>
    <property type="match status" value="1"/>
</dbReference>
<keyword evidence="13" id="KW-1185">Reference proteome</keyword>
<feature type="domain" description="Apple" evidence="12">
    <location>
        <begin position="22"/>
        <end position="99"/>
    </location>
</feature>
<dbReference type="Gene3D" id="2.10.25.10">
    <property type="entry name" value="Laminin"/>
    <property type="match status" value="1"/>
</dbReference>
<dbReference type="Gene3D" id="3.50.4.10">
    <property type="entry name" value="Hepatocyte Growth Factor"/>
    <property type="match status" value="1"/>
</dbReference>
<dbReference type="Pfam" id="PF00754">
    <property type="entry name" value="F5_F8_type_C"/>
    <property type="match status" value="1"/>
</dbReference>
<dbReference type="PROSITE" id="PS00022">
    <property type="entry name" value="EGF_1"/>
    <property type="match status" value="1"/>
</dbReference>
<dbReference type="OrthoDB" id="6250255at2759"/>
<evidence type="ECO:0000256" key="1">
    <source>
        <dbReference type="ARBA" id="ARBA00004184"/>
    </source>
</evidence>
<accession>A0A6P8HLM6</accession>
<keyword evidence="5" id="KW-0130">Cell adhesion</keyword>
<keyword evidence="4" id="KW-0964">Secreted</keyword>
<evidence type="ECO:0000256" key="4">
    <source>
        <dbReference type="ARBA" id="ARBA00022525"/>
    </source>
</evidence>
<dbReference type="RefSeq" id="XP_031556646.1">
    <property type="nucleotide sequence ID" value="XM_031700786.1"/>
</dbReference>
<dbReference type="PROSITE" id="PS50022">
    <property type="entry name" value="FA58C_3"/>
    <property type="match status" value="1"/>
</dbReference>
<dbReference type="Gene3D" id="2.60.120.260">
    <property type="entry name" value="Galactose-binding domain-like"/>
    <property type="match status" value="1"/>
</dbReference>
<evidence type="ECO:0000256" key="6">
    <source>
        <dbReference type="ARBA" id="ARBA00023136"/>
    </source>
</evidence>
<dbReference type="InterPro" id="IPR050633">
    <property type="entry name" value="Neuropilin_MCO_CoagFactor"/>
</dbReference>
<dbReference type="GO" id="GO:0005576">
    <property type="term" value="C:extracellular region"/>
    <property type="evidence" value="ECO:0007669"/>
    <property type="project" value="UniProtKB-SubCell"/>
</dbReference>
<evidence type="ECO:0000256" key="3">
    <source>
        <dbReference type="ARBA" id="ARBA00006373"/>
    </source>
</evidence>
<dbReference type="SMART" id="SM00231">
    <property type="entry name" value="FA58C"/>
    <property type="match status" value="1"/>
</dbReference>
<comment type="caution">
    <text evidence="8">Lacks conserved residue(s) required for the propagation of feature annotation.</text>
</comment>
<dbReference type="PANTHER" id="PTHR46806:SF5">
    <property type="entry name" value="F5_8 TYPE C DOMAIN-CONTAINING PROTEIN"/>
    <property type="match status" value="1"/>
</dbReference>
<evidence type="ECO:0000313" key="14">
    <source>
        <dbReference type="RefSeq" id="XP_031556646.1"/>
    </source>
</evidence>
<proteinExistence type="inferred from homology"/>
<evidence type="ECO:0000256" key="5">
    <source>
        <dbReference type="ARBA" id="ARBA00022889"/>
    </source>
</evidence>
<dbReference type="AlphaFoldDB" id="A0A6P8HLM6"/>